<dbReference type="OrthoDB" id="5419922at2759"/>
<feature type="compositionally biased region" description="Polar residues" evidence="1">
    <location>
        <begin position="313"/>
        <end position="323"/>
    </location>
</feature>
<feature type="compositionally biased region" description="Polar residues" evidence="1">
    <location>
        <begin position="503"/>
        <end position="514"/>
    </location>
</feature>
<evidence type="ECO:0000313" key="2">
    <source>
        <dbReference type="EMBL" id="RPB06036.1"/>
    </source>
</evidence>
<name>A0A3N4K665_9PEZI</name>
<feature type="compositionally biased region" description="Basic and acidic residues" evidence="1">
    <location>
        <begin position="274"/>
        <end position="286"/>
    </location>
</feature>
<feature type="region of interest" description="Disordered" evidence="1">
    <location>
        <begin position="70"/>
        <end position="96"/>
    </location>
</feature>
<proteinExistence type="predicted"/>
<evidence type="ECO:0000256" key="1">
    <source>
        <dbReference type="SAM" id="MobiDB-lite"/>
    </source>
</evidence>
<dbReference type="Proteomes" id="UP000276215">
    <property type="component" value="Unassembled WGS sequence"/>
</dbReference>
<feature type="compositionally biased region" description="Polar residues" evidence="1">
    <location>
        <begin position="655"/>
        <end position="669"/>
    </location>
</feature>
<organism evidence="2 3">
    <name type="scientific">Choiromyces venosus 120613-1</name>
    <dbReference type="NCBI Taxonomy" id="1336337"/>
    <lineage>
        <taxon>Eukaryota</taxon>
        <taxon>Fungi</taxon>
        <taxon>Dikarya</taxon>
        <taxon>Ascomycota</taxon>
        <taxon>Pezizomycotina</taxon>
        <taxon>Pezizomycetes</taxon>
        <taxon>Pezizales</taxon>
        <taxon>Tuberaceae</taxon>
        <taxon>Choiromyces</taxon>
    </lineage>
</organism>
<feature type="compositionally biased region" description="Low complexity" evidence="1">
    <location>
        <begin position="12"/>
        <end position="22"/>
    </location>
</feature>
<feature type="compositionally biased region" description="Low complexity" evidence="1">
    <location>
        <begin position="694"/>
        <end position="705"/>
    </location>
</feature>
<feature type="compositionally biased region" description="Polar residues" evidence="1">
    <location>
        <begin position="706"/>
        <end position="715"/>
    </location>
</feature>
<feature type="region of interest" description="Disordered" evidence="1">
    <location>
        <begin position="1"/>
        <end position="39"/>
    </location>
</feature>
<feature type="compositionally biased region" description="Pro residues" evidence="1">
    <location>
        <begin position="220"/>
        <end position="229"/>
    </location>
</feature>
<feature type="region of interest" description="Disordered" evidence="1">
    <location>
        <begin position="801"/>
        <end position="827"/>
    </location>
</feature>
<evidence type="ECO:0000313" key="3">
    <source>
        <dbReference type="Proteomes" id="UP000276215"/>
    </source>
</evidence>
<sequence>MPQIPYPPLPESPIIIPSPSDIVLAGDSSDEESPAAKQAKNQRILRHAQNYLNGQQLYIHSARLRGPVINNPWGKGVKQTKRKPVAQMEDKHKSKKRKAVCQDDEREILGTPTQKPEWAVWGTERRGGNRRTILESSPDAEQLLQSACSSLGQSIASRPITNHDGVQGKVMQTAAVFSNDVTPVVTPAKRKEKHKQRAPTPPVFSPSSFYKKLRTRPAPRATPNPVPKPMPKDKAKPTKQASRSVSHSPADGIRGRASAKSRTPSAAVSRSKSKPNETDESIHDVAPEVNKAPPSLVPVDAKKKRIRINFTTMSPFANQSTGTGVEARKTPKKRRKKANNSGVDKDPENHLSKSTAQDQSTKEPPIVGTGKQTVGEHVDPLIEKNVIENRQFGANDGGTRPETCDKNVETVTSEAPPIGNFNPHTYVYPIKVRPIRPQVFTLLDCRPEPLSSSEPVSLQAAQRTAFISPPPIMTTSGEKFTEDSHSKVTPVAKPLPEKAASPDRTSSADHTGVQQVDPKPIEKPPKQDIVVMPPAVANELPQSHGQKFFSAPNVRRDAEETADEEDPEPYQSTQTQLMAARKGFFDALNDSPFFPQSKLGTMTEETPSVPRPDSFFNLDASKTPTLSFGGGWGNRGKTSDTDSTPFKTPAPRSNWKPSGNIQVPGTGSPQRPPPAGTGFAQTIDTPKPSTPEGTTFTPFSAFATPNGTPEPTQKDISPLTFSPLRDATQLPPRQGSGAKPHVKFVGFGLLDEDDEDDTSLDLGSNTSPKFGQNALEEKEDLVKEVMGFMGQQVWDIDEELKKMAGARGNPSNKPADVGKKRRGLLRR</sequence>
<gene>
    <name evidence="2" type="ORF">L873DRAFT_1796957</name>
</gene>
<feature type="compositionally biased region" description="Basic residues" evidence="1">
    <location>
        <begin position="188"/>
        <end position="197"/>
    </location>
</feature>
<dbReference type="EMBL" id="ML120351">
    <property type="protein sequence ID" value="RPB06036.1"/>
    <property type="molecule type" value="Genomic_DNA"/>
</dbReference>
<dbReference type="AlphaFoldDB" id="A0A3N4K665"/>
<feature type="region of interest" description="Disordered" evidence="1">
    <location>
        <begin position="185"/>
        <end position="300"/>
    </location>
</feature>
<feature type="compositionally biased region" description="Pro residues" evidence="1">
    <location>
        <begin position="1"/>
        <end position="11"/>
    </location>
</feature>
<feature type="compositionally biased region" description="Polar residues" evidence="1">
    <location>
        <begin position="260"/>
        <end position="270"/>
    </location>
</feature>
<feature type="region of interest" description="Disordered" evidence="1">
    <location>
        <begin position="468"/>
        <end position="525"/>
    </location>
</feature>
<dbReference type="STRING" id="1336337.A0A3N4K665"/>
<feature type="region of interest" description="Disordered" evidence="1">
    <location>
        <begin position="540"/>
        <end position="574"/>
    </location>
</feature>
<accession>A0A3N4K665</accession>
<feature type="region of interest" description="Disordered" evidence="1">
    <location>
        <begin position="595"/>
        <end position="773"/>
    </location>
</feature>
<feature type="region of interest" description="Disordered" evidence="1">
    <location>
        <begin position="313"/>
        <end position="375"/>
    </location>
</feature>
<keyword evidence="3" id="KW-1185">Reference proteome</keyword>
<feature type="compositionally biased region" description="Acidic residues" evidence="1">
    <location>
        <begin position="750"/>
        <end position="759"/>
    </location>
</feature>
<protein>
    <submittedName>
        <fullName evidence="2">Uncharacterized protein</fullName>
    </submittedName>
</protein>
<reference evidence="2 3" key="1">
    <citation type="journal article" date="2018" name="Nat. Ecol. Evol.">
        <title>Pezizomycetes genomes reveal the molecular basis of ectomycorrhizal truffle lifestyle.</title>
        <authorList>
            <person name="Murat C."/>
            <person name="Payen T."/>
            <person name="Noel B."/>
            <person name="Kuo A."/>
            <person name="Morin E."/>
            <person name="Chen J."/>
            <person name="Kohler A."/>
            <person name="Krizsan K."/>
            <person name="Balestrini R."/>
            <person name="Da Silva C."/>
            <person name="Montanini B."/>
            <person name="Hainaut M."/>
            <person name="Levati E."/>
            <person name="Barry K.W."/>
            <person name="Belfiori B."/>
            <person name="Cichocki N."/>
            <person name="Clum A."/>
            <person name="Dockter R.B."/>
            <person name="Fauchery L."/>
            <person name="Guy J."/>
            <person name="Iotti M."/>
            <person name="Le Tacon F."/>
            <person name="Lindquist E.A."/>
            <person name="Lipzen A."/>
            <person name="Malagnac F."/>
            <person name="Mello A."/>
            <person name="Molinier V."/>
            <person name="Miyauchi S."/>
            <person name="Poulain J."/>
            <person name="Riccioni C."/>
            <person name="Rubini A."/>
            <person name="Sitrit Y."/>
            <person name="Splivallo R."/>
            <person name="Traeger S."/>
            <person name="Wang M."/>
            <person name="Zifcakova L."/>
            <person name="Wipf D."/>
            <person name="Zambonelli A."/>
            <person name="Paolocci F."/>
            <person name="Nowrousian M."/>
            <person name="Ottonello S."/>
            <person name="Baldrian P."/>
            <person name="Spatafora J.W."/>
            <person name="Henrissat B."/>
            <person name="Nagy L.G."/>
            <person name="Aury J.M."/>
            <person name="Wincker P."/>
            <person name="Grigoriev I.V."/>
            <person name="Bonfante P."/>
            <person name="Martin F.M."/>
        </authorList>
    </citation>
    <scope>NUCLEOTIDE SEQUENCE [LARGE SCALE GENOMIC DNA]</scope>
    <source>
        <strain evidence="2 3">120613-1</strain>
    </source>
</reference>